<dbReference type="Proteomes" id="UP000653343">
    <property type="component" value="Unassembled WGS sequence"/>
</dbReference>
<evidence type="ECO:0000313" key="3">
    <source>
        <dbReference type="EMBL" id="GGX48018.1"/>
    </source>
</evidence>
<comment type="caution">
    <text evidence="3">The sequence shown here is derived from an EMBL/GenBank/DDBJ whole genome shotgun (WGS) entry which is preliminary data.</text>
</comment>
<feature type="domain" description="Peptidase M14" evidence="2">
    <location>
        <begin position="69"/>
        <end position="267"/>
    </location>
</feature>
<evidence type="ECO:0000313" key="4">
    <source>
        <dbReference type="Proteomes" id="UP000653343"/>
    </source>
</evidence>
<dbReference type="SUPFAM" id="SSF53187">
    <property type="entry name" value="Zn-dependent exopeptidases"/>
    <property type="match status" value="1"/>
</dbReference>
<reference evidence="4" key="1">
    <citation type="journal article" date="2019" name="Int. J. Syst. Evol. Microbiol.">
        <title>The Global Catalogue of Microorganisms (GCM) 10K type strain sequencing project: providing services to taxonomists for standard genome sequencing and annotation.</title>
        <authorList>
            <consortium name="The Broad Institute Genomics Platform"/>
            <consortium name="The Broad Institute Genome Sequencing Center for Infectious Disease"/>
            <person name="Wu L."/>
            <person name="Ma J."/>
        </authorList>
    </citation>
    <scope>NUCLEOTIDE SEQUENCE [LARGE SCALE GENOMIC DNA]</scope>
    <source>
        <strain evidence="4">KCTC 23917</strain>
    </source>
</reference>
<accession>A0ABQ2Y0N7</accession>
<protein>
    <submittedName>
        <fullName evidence="3">Peptidase M14</fullName>
    </submittedName>
</protein>
<keyword evidence="4" id="KW-1185">Reference proteome</keyword>
<proteinExistence type="inferred from homology"/>
<dbReference type="Pfam" id="PF00246">
    <property type="entry name" value="Peptidase_M14"/>
    <property type="match status" value="1"/>
</dbReference>
<dbReference type="EMBL" id="BMYU01000007">
    <property type="protein sequence ID" value="GGX48018.1"/>
    <property type="molecule type" value="Genomic_DNA"/>
</dbReference>
<sequence length="358" mass="41198">MQIPDTPVTRGTVLISLLLPSLMPSLPELRELETILHQSGHHADISVLCHVVTRHKRFPVYKIALGNPDPSLPAIGFFGGIHGLERIGTQVLLAFLRGTLSRLRWDVSLQHMLEHIRIVFIPLINPGGMWLGTRANPNGVDLMRNSPVEAREKVPLLLGGHRVSNLLPWYRGPAGQEMEAENLVLAETVRQELMGRPFSLAVDCHSGFGLRDRVWFPLAHTADPIPHLAEVIALEELFEQTHPSHRYLFEPQSLQYRTHGDIWDYLYLEALQQPQHCFLPLTLEMGSWLWVKKNPRQLFSRLGMFNPVAEHRLHRVLRRHTSWLDFLMRATCGYQSWQVSGPRRLRMQEQAVRRWFNP</sequence>
<dbReference type="PROSITE" id="PS00132">
    <property type="entry name" value="CARBOXYPEPT_ZN_1"/>
    <property type="match status" value="1"/>
</dbReference>
<comment type="similarity">
    <text evidence="1">Belongs to the peptidase M14 family.</text>
</comment>
<organism evidence="3 4">
    <name type="scientific">Undibacterium squillarum</name>
    <dbReference type="NCBI Taxonomy" id="1131567"/>
    <lineage>
        <taxon>Bacteria</taxon>
        <taxon>Pseudomonadati</taxon>
        <taxon>Pseudomonadota</taxon>
        <taxon>Betaproteobacteria</taxon>
        <taxon>Burkholderiales</taxon>
        <taxon>Oxalobacteraceae</taxon>
        <taxon>Undibacterium</taxon>
    </lineage>
</organism>
<dbReference type="InterPro" id="IPR057246">
    <property type="entry name" value="CARBOXYPEPT_ZN_1"/>
</dbReference>
<dbReference type="Gene3D" id="3.40.630.10">
    <property type="entry name" value="Zn peptidases"/>
    <property type="match status" value="1"/>
</dbReference>
<gene>
    <name evidence="3" type="ORF">GCM10010946_28170</name>
</gene>
<dbReference type="InterPro" id="IPR000834">
    <property type="entry name" value="Peptidase_M14"/>
</dbReference>
<name>A0ABQ2Y0N7_9BURK</name>
<evidence type="ECO:0000259" key="2">
    <source>
        <dbReference type="Pfam" id="PF00246"/>
    </source>
</evidence>
<evidence type="ECO:0000256" key="1">
    <source>
        <dbReference type="ARBA" id="ARBA00005988"/>
    </source>
</evidence>